<reference evidence="4" key="1">
    <citation type="submission" date="2016-06" db="UniProtKB">
        <authorList>
            <consortium name="WormBaseParasite"/>
        </authorList>
    </citation>
    <scope>IDENTIFICATION</scope>
</reference>
<reference evidence="2 3" key="2">
    <citation type="submission" date="2018-11" db="EMBL/GenBank/DDBJ databases">
        <authorList>
            <consortium name="Pathogen Informatics"/>
        </authorList>
    </citation>
    <scope>NUCLEOTIDE SEQUENCE [LARGE SCALE GENOMIC DNA]</scope>
</reference>
<keyword evidence="3" id="KW-1185">Reference proteome</keyword>
<gene>
    <name evidence="2" type="ORF">SBAD_LOCUS5931</name>
</gene>
<keyword evidence="1" id="KW-1133">Transmembrane helix</keyword>
<name>A0A183IQN4_9BILA</name>
<dbReference type="Proteomes" id="UP000270296">
    <property type="component" value="Unassembled WGS sequence"/>
</dbReference>
<keyword evidence="1" id="KW-0472">Membrane</keyword>
<accession>A0A183IQN4</accession>
<feature type="transmembrane region" description="Helical" evidence="1">
    <location>
        <begin position="30"/>
        <end position="49"/>
    </location>
</feature>
<dbReference type="WBParaSite" id="SBAD_0000616601-mRNA-1">
    <property type="protein sequence ID" value="SBAD_0000616601-mRNA-1"/>
    <property type="gene ID" value="SBAD_0000616601"/>
</dbReference>
<evidence type="ECO:0000256" key="1">
    <source>
        <dbReference type="SAM" id="Phobius"/>
    </source>
</evidence>
<protein>
    <submittedName>
        <fullName evidence="4">Transmembrane protein 204</fullName>
    </submittedName>
</protein>
<organism evidence="4">
    <name type="scientific">Soboliphyme baturini</name>
    <dbReference type="NCBI Taxonomy" id="241478"/>
    <lineage>
        <taxon>Eukaryota</taxon>
        <taxon>Metazoa</taxon>
        <taxon>Ecdysozoa</taxon>
        <taxon>Nematoda</taxon>
        <taxon>Enoplea</taxon>
        <taxon>Dorylaimia</taxon>
        <taxon>Dioctophymatida</taxon>
        <taxon>Dioctophymatoidea</taxon>
        <taxon>Soboliphymatidae</taxon>
        <taxon>Soboliphyme</taxon>
    </lineage>
</organism>
<sequence>MSFLQNGPGWFLQLVCGLQPLCRQVPTAQFTYFLLLLMWLAAAGVEVWVTTILRRRYGDQNEWYRRRAAASAFCFANMIVNALCMYYVNPYGP</sequence>
<proteinExistence type="predicted"/>
<feature type="transmembrane region" description="Helical" evidence="1">
    <location>
        <begin position="69"/>
        <end position="88"/>
    </location>
</feature>
<evidence type="ECO:0000313" key="2">
    <source>
        <dbReference type="EMBL" id="VDP08701.1"/>
    </source>
</evidence>
<dbReference type="AlphaFoldDB" id="A0A183IQN4"/>
<evidence type="ECO:0000313" key="3">
    <source>
        <dbReference type="Proteomes" id="UP000270296"/>
    </source>
</evidence>
<keyword evidence="1" id="KW-0812">Transmembrane</keyword>
<evidence type="ECO:0000313" key="4">
    <source>
        <dbReference type="WBParaSite" id="SBAD_0000616601-mRNA-1"/>
    </source>
</evidence>
<dbReference type="EMBL" id="UZAM01009354">
    <property type="protein sequence ID" value="VDP08701.1"/>
    <property type="molecule type" value="Genomic_DNA"/>
</dbReference>